<comment type="caution">
    <text evidence="1">The sequence shown here is derived from an EMBL/GenBank/DDBJ whole genome shotgun (WGS) entry which is preliminary data.</text>
</comment>
<accession>A0A1Y1ZE07</accession>
<name>A0A1Y1ZE07_9PLEO</name>
<protein>
    <submittedName>
        <fullName evidence="1">Uncharacterized protein</fullName>
    </submittedName>
</protein>
<organism evidence="1 2">
    <name type="scientific">Clohesyomyces aquaticus</name>
    <dbReference type="NCBI Taxonomy" id="1231657"/>
    <lineage>
        <taxon>Eukaryota</taxon>
        <taxon>Fungi</taxon>
        <taxon>Dikarya</taxon>
        <taxon>Ascomycota</taxon>
        <taxon>Pezizomycotina</taxon>
        <taxon>Dothideomycetes</taxon>
        <taxon>Pleosporomycetidae</taxon>
        <taxon>Pleosporales</taxon>
        <taxon>Lindgomycetaceae</taxon>
        <taxon>Clohesyomyces</taxon>
    </lineage>
</organism>
<sequence>MAQQARYPTATAMNISPAHILQAIPNTAVARIPETEFAISDFNSVMAGGPPFRDVPSALVAHLTNPDPASVTPNWLQFLQHFFDRDHGMGNLQDLYLMITRVLLPNQIIEMRQNFLDLEAANAPQPSAQTMQLTRPISAQDMQIVYTRAWPVNPAPAPTRQGQYIPAYRDRPTPTNTPALTRPILRSYTTPDGAAFVNWLQTPIPPAHPPYNMSPVTPQTELAIYLMDDEAWIRDQNRLHPRSLAHRTRRVLEIFWFLAEKNQRVARLRSLGWPRDGLLQL</sequence>
<proteinExistence type="predicted"/>
<keyword evidence="2" id="KW-1185">Reference proteome</keyword>
<dbReference type="OrthoDB" id="3780599at2759"/>
<reference evidence="1 2" key="1">
    <citation type="submission" date="2016-07" db="EMBL/GenBank/DDBJ databases">
        <title>Pervasive Adenine N6-methylation of Active Genes in Fungi.</title>
        <authorList>
            <consortium name="DOE Joint Genome Institute"/>
            <person name="Mondo S.J."/>
            <person name="Dannebaum R.O."/>
            <person name="Kuo R.C."/>
            <person name="Labutti K."/>
            <person name="Haridas S."/>
            <person name="Kuo A."/>
            <person name="Salamov A."/>
            <person name="Ahrendt S.R."/>
            <person name="Lipzen A."/>
            <person name="Sullivan W."/>
            <person name="Andreopoulos W.B."/>
            <person name="Clum A."/>
            <person name="Lindquist E."/>
            <person name="Daum C."/>
            <person name="Ramamoorthy G.K."/>
            <person name="Gryganskyi A."/>
            <person name="Culley D."/>
            <person name="Magnuson J.K."/>
            <person name="James T.Y."/>
            <person name="O'Malley M.A."/>
            <person name="Stajich J.E."/>
            <person name="Spatafora J.W."/>
            <person name="Visel A."/>
            <person name="Grigoriev I.V."/>
        </authorList>
    </citation>
    <scope>NUCLEOTIDE SEQUENCE [LARGE SCALE GENOMIC DNA]</scope>
    <source>
        <strain evidence="1 2">CBS 115471</strain>
    </source>
</reference>
<gene>
    <name evidence="1" type="ORF">BCR34DRAFT_11343</name>
</gene>
<dbReference type="AlphaFoldDB" id="A0A1Y1ZE07"/>
<dbReference type="Proteomes" id="UP000193144">
    <property type="component" value="Unassembled WGS sequence"/>
</dbReference>
<evidence type="ECO:0000313" key="2">
    <source>
        <dbReference type="Proteomes" id="UP000193144"/>
    </source>
</evidence>
<dbReference type="EMBL" id="MCFA01000101">
    <property type="protein sequence ID" value="ORY08449.1"/>
    <property type="molecule type" value="Genomic_DNA"/>
</dbReference>
<evidence type="ECO:0000313" key="1">
    <source>
        <dbReference type="EMBL" id="ORY08449.1"/>
    </source>
</evidence>